<feature type="binding site" evidence="4">
    <location>
        <position position="255"/>
    </location>
    <ligand>
        <name>3'-phosphoadenylyl sulfate</name>
        <dbReference type="ChEBI" id="CHEBI:58339"/>
    </ligand>
</feature>
<evidence type="ECO:0000256" key="4">
    <source>
        <dbReference type="PIRSR" id="PIRSR637359-2"/>
    </source>
</evidence>
<dbReference type="PANTHER" id="PTHR10605:SF72">
    <property type="entry name" value="HEPARAN SULFATE 3-O SULFOTRANSFERASE-B, ISOFORM A"/>
    <property type="match status" value="1"/>
</dbReference>
<evidence type="ECO:0000256" key="5">
    <source>
        <dbReference type="PIRSR" id="PIRSR637359-3"/>
    </source>
</evidence>
<evidence type="ECO:0000256" key="3">
    <source>
        <dbReference type="PIRSR" id="PIRSR637359-1"/>
    </source>
</evidence>
<evidence type="ECO:0000256" key="1">
    <source>
        <dbReference type="ARBA" id="ARBA00022679"/>
    </source>
</evidence>
<feature type="binding site" evidence="4">
    <location>
        <begin position="372"/>
        <end position="376"/>
    </location>
    <ligand>
        <name>3'-phosphoadenylyl sulfate</name>
        <dbReference type="ChEBI" id="CHEBI:58339"/>
    </ligand>
</feature>
<dbReference type="Pfam" id="PF00685">
    <property type="entry name" value="Sulfotransfer_1"/>
    <property type="match status" value="1"/>
</dbReference>
<evidence type="ECO:0000256" key="2">
    <source>
        <dbReference type="ARBA" id="ARBA00023180"/>
    </source>
</evidence>
<dbReference type="InterPro" id="IPR027417">
    <property type="entry name" value="P-loop_NTPase"/>
</dbReference>
<feature type="disulfide bond" evidence="5">
    <location>
        <begin position="355"/>
        <end position="367"/>
    </location>
</feature>
<feature type="binding site" evidence="4">
    <location>
        <begin position="166"/>
        <end position="170"/>
    </location>
    <ligand>
        <name>3'-phosphoadenylyl sulfate</name>
        <dbReference type="ChEBI" id="CHEBI:58339"/>
    </ligand>
</feature>
<accession>A0AAW0TZG9</accession>
<name>A0AAW0TZG9_SCYPA</name>
<feature type="binding site" evidence="4">
    <location>
        <position position="247"/>
    </location>
    <ligand>
        <name>3'-phosphoadenylyl sulfate</name>
        <dbReference type="ChEBI" id="CHEBI:58339"/>
    </ligand>
</feature>
<evidence type="ECO:0000259" key="6">
    <source>
        <dbReference type="Pfam" id="PF00685"/>
    </source>
</evidence>
<dbReference type="InterPro" id="IPR000863">
    <property type="entry name" value="Sulfotransferase_dom"/>
</dbReference>
<keyword evidence="8" id="KW-1185">Reference proteome</keyword>
<dbReference type="SUPFAM" id="SSF52540">
    <property type="entry name" value="P-loop containing nucleoside triphosphate hydrolases"/>
    <property type="match status" value="1"/>
</dbReference>
<organism evidence="7 8">
    <name type="scientific">Scylla paramamosain</name>
    <name type="common">Mud crab</name>
    <dbReference type="NCBI Taxonomy" id="85552"/>
    <lineage>
        <taxon>Eukaryota</taxon>
        <taxon>Metazoa</taxon>
        <taxon>Ecdysozoa</taxon>
        <taxon>Arthropoda</taxon>
        <taxon>Crustacea</taxon>
        <taxon>Multicrustacea</taxon>
        <taxon>Malacostraca</taxon>
        <taxon>Eumalacostraca</taxon>
        <taxon>Eucarida</taxon>
        <taxon>Decapoda</taxon>
        <taxon>Pleocyemata</taxon>
        <taxon>Brachyura</taxon>
        <taxon>Eubrachyura</taxon>
        <taxon>Portunoidea</taxon>
        <taxon>Portunidae</taxon>
        <taxon>Portuninae</taxon>
        <taxon>Scylla</taxon>
    </lineage>
</organism>
<dbReference type="InterPro" id="IPR037359">
    <property type="entry name" value="NST/OST"/>
</dbReference>
<feature type="domain" description="Sulfotransferase" evidence="6">
    <location>
        <begin position="157"/>
        <end position="392"/>
    </location>
</feature>
<dbReference type="Proteomes" id="UP001487740">
    <property type="component" value="Unassembled WGS sequence"/>
</dbReference>
<keyword evidence="1" id="KW-0808">Transferase</keyword>
<comment type="caution">
    <text evidence="7">The sequence shown here is derived from an EMBL/GenBank/DDBJ whole genome shotgun (WGS) entry which is preliminary data.</text>
</comment>
<keyword evidence="5" id="KW-1015">Disulfide bond</keyword>
<feature type="active site" description="For sulfotransferase activity" evidence="3">
    <location>
        <position position="166"/>
    </location>
</feature>
<dbReference type="PANTHER" id="PTHR10605">
    <property type="entry name" value="HEPARAN SULFATE SULFOTRANSFERASE"/>
    <property type="match status" value="1"/>
</dbReference>
<proteinExistence type="predicted"/>
<reference evidence="7 8" key="1">
    <citation type="submission" date="2023-03" db="EMBL/GenBank/DDBJ databases">
        <title>High-quality genome of Scylla paramamosain provides insights in environmental adaptation.</title>
        <authorList>
            <person name="Zhang L."/>
        </authorList>
    </citation>
    <scope>NUCLEOTIDE SEQUENCE [LARGE SCALE GENOMIC DNA]</scope>
    <source>
        <strain evidence="7">LZ_2023a</strain>
        <tissue evidence="7">Muscle</tissue>
    </source>
</reference>
<dbReference type="Gene3D" id="3.40.50.300">
    <property type="entry name" value="P-loop containing nucleotide triphosphate hydrolases"/>
    <property type="match status" value="1"/>
</dbReference>
<evidence type="ECO:0000313" key="7">
    <source>
        <dbReference type="EMBL" id="KAK8393169.1"/>
    </source>
</evidence>
<evidence type="ECO:0000313" key="8">
    <source>
        <dbReference type="Proteomes" id="UP001487740"/>
    </source>
</evidence>
<protein>
    <recommendedName>
        <fullName evidence="6">Sulfotransferase domain-containing protein</fullName>
    </recommendedName>
</protein>
<gene>
    <name evidence="7" type="ORF">O3P69_013285</name>
</gene>
<sequence length="408" mass="46838">MLLPRRLCSLVGGFLLLFLCFFYVVDHYDYQFDSHLAVVGPEYPIREAPQDRPWPRSLALTRPLLNDTSWATAHLDNNATAFSEYRKRMPCKKKYWRCNSSVPTDPEPPPEVLQELEAVGGSDPSSSPMLDAPLWTQYADRGYTVIGRNETAARRLPHVLIIGAKKSGTRALLAFLRVHPSIRASGPEVHYFDRFYSRGLSWYRSKLPLSLEGQLTVEKTPAYFTTPGVPARVKMDLPSCRLLLVVRDPVTRALSDYTQSLSKHRARRPFEEMAFVKSSPGLVNSEWGPISGGLYARHLQRWLDHFPRSSIHVVSGENLIKDPAAELCRVQEFLGLRRVITEKHFFFNVTKGFPCLVKREKSGRPHCLGSSKGRSHPEVSRETYNILRDFYRPFNYKFYKMVGQNFRW</sequence>
<dbReference type="GO" id="GO:0008467">
    <property type="term" value="F:[heparan sulfate]-glucosamine 3-sulfotransferase activity"/>
    <property type="evidence" value="ECO:0007669"/>
    <property type="project" value="TreeGrafter"/>
</dbReference>
<keyword evidence="2" id="KW-0325">Glycoprotein</keyword>
<dbReference type="AlphaFoldDB" id="A0AAW0TZG9"/>
<dbReference type="EMBL" id="JARAKH010000021">
    <property type="protein sequence ID" value="KAK8393169.1"/>
    <property type="molecule type" value="Genomic_DNA"/>
</dbReference>